<protein>
    <submittedName>
        <fullName evidence="2">Uncharacterized protein</fullName>
    </submittedName>
</protein>
<comment type="caution">
    <text evidence="2">The sequence shown here is derived from an EMBL/GenBank/DDBJ whole genome shotgun (WGS) entry which is preliminary data.</text>
</comment>
<feature type="compositionally biased region" description="Polar residues" evidence="1">
    <location>
        <begin position="83"/>
        <end position="97"/>
    </location>
</feature>
<keyword evidence="3" id="KW-1185">Reference proteome</keyword>
<feature type="region of interest" description="Disordered" evidence="1">
    <location>
        <begin position="182"/>
        <end position="202"/>
    </location>
</feature>
<evidence type="ECO:0000313" key="2">
    <source>
        <dbReference type="EMBL" id="GBN49003.1"/>
    </source>
</evidence>
<organism evidence="2 3">
    <name type="scientific">Araneus ventricosus</name>
    <name type="common">Orbweaver spider</name>
    <name type="synonym">Epeira ventricosa</name>
    <dbReference type="NCBI Taxonomy" id="182803"/>
    <lineage>
        <taxon>Eukaryota</taxon>
        <taxon>Metazoa</taxon>
        <taxon>Ecdysozoa</taxon>
        <taxon>Arthropoda</taxon>
        <taxon>Chelicerata</taxon>
        <taxon>Arachnida</taxon>
        <taxon>Araneae</taxon>
        <taxon>Araneomorphae</taxon>
        <taxon>Entelegynae</taxon>
        <taxon>Araneoidea</taxon>
        <taxon>Araneidae</taxon>
        <taxon>Araneus</taxon>
    </lineage>
</organism>
<feature type="compositionally biased region" description="Polar residues" evidence="1">
    <location>
        <begin position="183"/>
        <end position="202"/>
    </location>
</feature>
<feature type="compositionally biased region" description="Low complexity" evidence="1">
    <location>
        <begin position="98"/>
        <end position="113"/>
    </location>
</feature>
<dbReference type="Proteomes" id="UP000499080">
    <property type="component" value="Unassembled WGS sequence"/>
</dbReference>
<dbReference type="AlphaFoldDB" id="A0A4Y2PDE8"/>
<dbReference type="EMBL" id="BGPR01010982">
    <property type="protein sequence ID" value="GBN49003.1"/>
    <property type="molecule type" value="Genomic_DNA"/>
</dbReference>
<feature type="compositionally biased region" description="Low complexity" evidence="1">
    <location>
        <begin position="71"/>
        <end position="82"/>
    </location>
</feature>
<proteinExistence type="predicted"/>
<feature type="region of interest" description="Disordered" evidence="1">
    <location>
        <begin position="45"/>
        <end position="120"/>
    </location>
</feature>
<gene>
    <name evidence="2" type="ORF">AVEN_127615_1</name>
</gene>
<evidence type="ECO:0000256" key="1">
    <source>
        <dbReference type="SAM" id="MobiDB-lite"/>
    </source>
</evidence>
<feature type="compositionally biased region" description="Polar residues" evidence="1">
    <location>
        <begin position="45"/>
        <end position="69"/>
    </location>
</feature>
<reference evidence="2 3" key="1">
    <citation type="journal article" date="2019" name="Sci. Rep.">
        <title>Orb-weaving spider Araneus ventricosus genome elucidates the spidroin gene catalogue.</title>
        <authorList>
            <person name="Kono N."/>
            <person name="Nakamura H."/>
            <person name="Ohtoshi R."/>
            <person name="Moran D.A.P."/>
            <person name="Shinohara A."/>
            <person name="Yoshida Y."/>
            <person name="Fujiwara M."/>
            <person name="Mori M."/>
            <person name="Tomita M."/>
            <person name="Arakawa K."/>
        </authorList>
    </citation>
    <scope>NUCLEOTIDE SEQUENCE [LARGE SCALE GENOMIC DNA]</scope>
</reference>
<name>A0A4Y2PDE8_ARAVE</name>
<sequence>MKVPQRYILAQDKRALLYSYDDWNYVDSNGRRAHHNGQYHFSKINKQQNRNTPSRNHQESFSSPNIEQETSSHQASNYSSNSKIQGNSPAVNVNSPVEGSTELSSSESQNISSHDVPLPLPIGTSANSLLNSRPRGISTISIPSVSIDGEETSSLTQIYPILDSRTTDIDSEISDWIRHDNLKNSTASPSSDDSNRLEPSSNPSFLEEKIANLKTIINLIVEPSRKEQLEIINQMEVFLTQSLKQCQNESSPSCHCNHRDQVPLKPSISHRIDQMANPTPSSLQSVSKKPALLLHPVQVSSIEIPVILSEVIPSSDYDIHNIRPI</sequence>
<accession>A0A4Y2PDE8</accession>
<evidence type="ECO:0000313" key="3">
    <source>
        <dbReference type="Proteomes" id="UP000499080"/>
    </source>
</evidence>